<evidence type="ECO:0000313" key="2">
    <source>
        <dbReference type="Proteomes" id="UP001303889"/>
    </source>
</evidence>
<dbReference type="InterPro" id="IPR036779">
    <property type="entry name" value="LysM_dom_sf"/>
</dbReference>
<organism evidence="1 2">
    <name type="scientific">Staphylotrichum tortipilum</name>
    <dbReference type="NCBI Taxonomy" id="2831512"/>
    <lineage>
        <taxon>Eukaryota</taxon>
        <taxon>Fungi</taxon>
        <taxon>Dikarya</taxon>
        <taxon>Ascomycota</taxon>
        <taxon>Pezizomycotina</taxon>
        <taxon>Sordariomycetes</taxon>
        <taxon>Sordariomycetidae</taxon>
        <taxon>Sordariales</taxon>
        <taxon>Chaetomiaceae</taxon>
        <taxon>Staphylotrichum</taxon>
    </lineage>
</organism>
<dbReference type="Gene3D" id="3.10.350.10">
    <property type="entry name" value="LysM domain"/>
    <property type="match status" value="1"/>
</dbReference>
<proteinExistence type="predicted"/>
<feature type="non-terminal residue" evidence="1">
    <location>
        <position position="77"/>
    </location>
</feature>
<sequence>MAHDPNATSACTWWYDNDGGMSCPDLLSLFSITPAQFAFWNPSVTGSCGNFQKGFSYCVEGPAVPSKTSVSSSTRLT</sequence>
<keyword evidence="2" id="KW-1185">Reference proteome</keyword>
<accession>A0AAN6RM29</accession>
<dbReference type="Proteomes" id="UP001303889">
    <property type="component" value="Unassembled WGS sequence"/>
</dbReference>
<name>A0AAN6RM29_9PEZI</name>
<protein>
    <recommendedName>
        <fullName evidence="3">LysM domain-containing protein</fullName>
    </recommendedName>
</protein>
<evidence type="ECO:0000313" key="1">
    <source>
        <dbReference type="EMBL" id="KAK3896642.1"/>
    </source>
</evidence>
<comment type="caution">
    <text evidence="1">The sequence shown here is derived from an EMBL/GenBank/DDBJ whole genome shotgun (WGS) entry which is preliminary data.</text>
</comment>
<dbReference type="EMBL" id="MU856476">
    <property type="protein sequence ID" value="KAK3896642.1"/>
    <property type="molecule type" value="Genomic_DNA"/>
</dbReference>
<dbReference type="AlphaFoldDB" id="A0AAN6RM29"/>
<reference evidence="1" key="2">
    <citation type="submission" date="2023-05" db="EMBL/GenBank/DDBJ databases">
        <authorList>
            <consortium name="Lawrence Berkeley National Laboratory"/>
            <person name="Steindorff A."/>
            <person name="Hensen N."/>
            <person name="Bonometti L."/>
            <person name="Westerberg I."/>
            <person name="Brannstrom I.O."/>
            <person name="Guillou S."/>
            <person name="Cros-Aarteil S."/>
            <person name="Calhoun S."/>
            <person name="Haridas S."/>
            <person name="Kuo A."/>
            <person name="Mondo S."/>
            <person name="Pangilinan J."/>
            <person name="Riley R."/>
            <person name="Labutti K."/>
            <person name="Andreopoulos B."/>
            <person name="Lipzen A."/>
            <person name="Chen C."/>
            <person name="Yanf M."/>
            <person name="Daum C."/>
            <person name="Ng V."/>
            <person name="Clum A."/>
            <person name="Ohm R."/>
            <person name="Martin F."/>
            <person name="Silar P."/>
            <person name="Natvig D."/>
            <person name="Lalanne C."/>
            <person name="Gautier V."/>
            <person name="Ament-Velasquez S.L."/>
            <person name="Kruys A."/>
            <person name="Hutchinson M.I."/>
            <person name="Powell A.J."/>
            <person name="Barry K."/>
            <person name="Miller A.N."/>
            <person name="Grigoriev I.V."/>
            <person name="Debuchy R."/>
            <person name="Gladieux P."/>
            <person name="Thoren M.H."/>
            <person name="Johannesson H."/>
        </authorList>
    </citation>
    <scope>NUCLEOTIDE SEQUENCE</scope>
    <source>
        <strain evidence="1">CBS 103.79</strain>
    </source>
</reference>
<reference evidence="1" key="1">
    <citation type="journal article" date="2023" name="Mol. Phylogenet. Evol.">
        <title>Genome-scale phylogeny and comparative genomics of the fungal order Sordariales.</title>
        <authorList>
            <person name="Hensen N."/>
            <person name="Bonometti L."/>
            <person name="Westerberg I."/>
            <person name="Brannstrom I.O."/>
            <person name="Guillou S."/>
            <person name="Cros-Aarteil S."/>
            <person name="Calhoun S."/>
            <person name="Haridas S."/>
            <person name="Kuo A."/>
            <person name="Mondo S."/>
            <person name="Pangilinan J."/>
            <person name="Riley R."/>
            <person name="LaButti K."/>
            <person name="Andreopoulos B."/>
            <person name="Lipzen A."/>
            <person name="Chen C."/>
            <person name="Yan M."/>
            <person name="Daum C."/>
            <person name="Ng V."/>
            <person name="Clum A."/>
            <person name="Steindorff A."/>
            <person name="Ohm R.A."/>
            <person name="Martin F."/>
            <person name="Silar P."/>
            <person name="Natvig D.O."/>
            <person name="Lalanne C."/>
            <person name="Gautier V."/>
            <person name="Ament-Velasquez S.L."/>
            <person name="Kruys A."/>
            <person name="Hutchinson M.I."/>
            <person name="Powell A.J."/>
            <person name="Barry K."/>
            <person name="Miller A.N."/>
            <person name="Grigoriev I.V."/>
            <person name="Debuchy R."/>
            <person name="Gladieux P."/>
            <person name="Hiltunen Thoren M."/>
            <person name="Johannesson H."/>
        </authorList>
    </citation>
    <scope>NUCLEOTIDE SEQUENCE</scope>
    <source>
        <strain evidence="1">CBS 103.79</strain>
    </source>
</reference>
<gene>
    <name evidence="1" type="ORF">C8A05DRAFT_39811</name>
</gene>
<evidence type="ECO:0008006" key="3">
    <source>
        <dbReference type="Google" id="ProtNLM"/>
    </source>
</evidence>